<dbReference type="PROSITE" id="PS51123">
    <property type="entry name" value="OMPA_2"/>
    <property type="match status" value="1"/>
</dbReference>
<evidence type="ECO:0000313" key="8">
    <source>
        <dbReference type="EMBL" id="TKC06003.1"/>
    </source>
</evidence>
<keyword evidence="9" id="KW-1185">Reference proteome</keyword>
<keyword evidence="6" id="KW-0732">Signal</keyword>
<comment type="caution">
    <text evidence="8">The sequence shown here is derived from an EMBL/GenBank/DDBJ whole genome shotgun (WGS) entry which is preliminary data.</text>
</comment>
<dbReference type="InterPro" id="IPR036737">
    <property type="entry name" value="OmpA-like_sf"/>
</dbReference>
<feature type="domain" description="OmpA-like" evidence="7">
    <location>
        <begin position="62"/>
        <end position="177"/>
    </location>
</feature>
<evidence type="ECO:0000256" key="3">
    <source>
        <dbReference type="ARBA" id="ARBA00023237"/>
    </source>
</evidence>
<proteinExistence type="predicted"/>
<reference evidence="8 9" key="1">
    <citation type="submission" date="2019-04" db="EMBL/GenBank/DDBJ databases">
        <title>Pedobacter sp. RP-3-15 sp. nov., isolated from Arctic soil.</title>
        <authorList>
            <person name="Dahal R.H."/>
            <person name="Kim D.-U."/>
        </authorList>
    </citation>
    <scope>NUCLEOTIDE SEQUENCE [LARGE SCALE GENOMIC DNA]</scope>
    <source>
        <strain evidence="8 9">RP-3-15</strain>
    </source>
</reference>
<dbReference type="PRINTS" id="PR01023">
    <property type="entry name" value="NAFLGMOTY"/>
</dbReference>
<dbReference type="PANTHER" id="PTHR30329">
    <property type="entry name" value="STATOR ELEMENT OF FLAGELLAR MOTOR COMPLEX"/>
    <property type="match status" value="1"/>
</dbReference>
<dbReference type="InterPro" id="IPR050330">
    <property type="entry name" value="Bact_OuterMem_StrucFunc"/>
</dbReference>
<evidence type="ECO:0000256" key="5">
    <source>
        <dbReference type="SAM" id="MobiDB-lite"/>
    </source>
</evidence>
<evidence type="ECO:0000256" key="2">
    <source>
        <dbReference type="ARBA" id="ARBA00023136"/>
    </source>
</evidence>
<dbReference type="InterPro" id="IPR006664">
    <property type="entry name" value="OMP_bac"/>
</dbReference>
<comment type="subcellular location">
    <subcellularLocation>
        <location evidence="1">Cell outer membrane</location>
    </subcellularLocation>
</comment>
<keyword evidence="3" id="KW-0998">Cell outer membrane</keyword>
<dbReference type="Pfam" id="PF00691">
    <property type="entry name" value="OmpA"/>
    <property type="match status" value="1"/>
</dbReference>
<dbReference type="RefSeq" id="WP_136836265.1">
    <property type="nucleotide sequence ID" value="NZ_SWBQ01000003.1"/>
</dbReference>
<keyword evidence="2 4" id="KW-0472">Membrane</keyword>
<dbReference type="AlphaFoldDB" id="A0A4V5P1E6"/>
<gene>
    <name evidence="8" type="ORF">FA047_11740</name>
</gene>
<feature type="signal peptide" evidence="6">
    <location>
        <begin position="1"/>
        <end position="17"/>
    </location>
</feature>
<dbReference type="PRINTS" id="PR01021">
    <property type="entry name" value="OMPADOMAIN"/>
</dbReference>
<dbReference type="Proteomes" id="UP000307244">
    <property type="component" value="Unassembled WGS sequence"/>
</dbReference>
<dbReference type="PANTHER" id="PTHR30329:SF21">
    <property type="entry name" value="LIPOPROTEIN YIAD-RELATED"/>
    <property type="match status" value="1"/>
</dbReference>
<evidence type="ECO:0000256" key="1">
    <source>
        <dbReference type="ARBA" id="ARBA00004442"/>
    </source>
</evidence>
<accession>A0A4V5P1E6</accession>
<name>A0A4V5P1E6_9SPHI</name>
<feature type="compositionally biased region" description="Basic and acidic residues" evidence="5">
    <location>
        <begin position="162"/>
        <end position="177"/>
    </location>
</feature>
<evidence type="ECO:0000313" key="9">
    <source>
        <dbReference type="Proteomes" id="UP000307244"/>
    </source>
</evidence>
<dbReference type="SUPFAM" id="SSF103088">
    <property type="entry name" value="OmpA-like"/>
    <property type="match status" value="1"/>
</dbReference>
<dbReference type="Gene3D" id="3.30.1330.60">
    <property type="entry name" value="OmpA-like domain"/>
    <property type="match status" value="1"/>
</dbReference>
<dbReference type="GO" id="GO:0009279">
    <property type="term" value="C:cell outer membrane"/>
    <property type="evidence" value="ECO:0007669"/>
    <property type="project" value="UniProtKB-SubCell"/>
</dbReference>
<feature type="region of interest" description="Disordered" evidence="5">
    <location>
        <begin position="156"/>
        <end position="177"/>
    </location>
</feature>
<protein>
    <submittedName>
        <fullName evidence="8">OmpA family protein</fullName>
    </submittedName>
</protein>
<dbReference type="InterPro" id="IPR006665">
    <property type="entry name" value="OmpA-like"/>
</dbReference>
<dbReference type="CDD" id="cd07185">
    <property type="entry name" value="OmpA_C-like"/>
    <property type="match status" value="1"/>
</dbReference>
<evidence type="ECO:0000256" key="6">
    <source>
        <dbReference type="SAM" id="SignalP"/>
    </source>
</evidence>
<dbReference type="OrthoDB" id="9782229at2"/>
<evidence type="ECO:0000259" key="7">
    <source>
        <dbReference type="PROSITE" id="PS51123"/>
    </source>
</evidence>
<organism evidence="8 9">
    <name type="scientific">Pedobacter frigoris</name>
    <dbReference type="NCBI Taxonomy" id="2571272"/>
    <lineage>
        <taxon>Bacteria</taxon>
        <taxon>Pseudomonadati</taxon>
        <taxon>Bacteroidota</taxon>
        <taxon>Sphingobacteriia</taxon>
        <taxon>Sphingobacteriales</taxon>
        <taxon>Sphingobacteriaceae</taxon>
        <taxon>Pedobacter</taxon>
    </lineage>
</organism>
<evidence type="ECO:0000256" key="4">
    <source>
        <dbReference type="PROSITE-ProRule" id="PRU00473"/>
    </source>
</evidence>
<dbReference type="PROSITE" id="PS51257">
    <property type="entry name" value="PROKAR_LIPOPROTEIN"/>
    <property type="match status" value="1"/>
</dbReference>
<feature type="chain" id="PRO_5020729004" evidence="6">
    <location>
        <begin position="18"/>
        <end position="177"/>
    </location>
</feature>
<sequence>MKILRTSLLLAVFALFAITLQSCKTRKVAAKPTPPVQKEVTPVEEKVVPPAPVEKKAEPAPVEEKPDYTFTNVLFEFDSGVLKTSSFEVLDKMAKEMKKDPSAKFVLNGHSSIEGSVSHNMSLSVDRANSVKSYLINAGIPAANLTIKGYGAAQPVASNDAEEGRAKNRRVEFQVSR</sequence>
<dbReference type="EMBL" id="SWBQ01000003">
    <property type="protein sequence ID" value="TKC06003.1"/>
    <property type="molecule type" value="Genomic_DNA"/>
</dbReference>